<gene>
    <name evidence="4" type="ORF">CFOL_v3_28983</name>
</gene>
<evidence type="ECO:0000256" key="1">
    <source>
        <dbReference type="PROSITE-ProRule" id="PRU00042"/>
    </source>
</evidence>
<evidence type="ECO:0000313" key="4">
    <source>
        <dbReference type="EMBL" id="GAV85547.1"/>
    </source>
</evidence>
<dbReference type="GO" id="GO:0000976">
    <property type="term" value="F:transcription cis-regulatory region binding"/>
    <property type="evidence" value="ECO:0007669"/>
    <property type="project" value="TreeGrafter"/>
</dbReference>
<dbReference type="GO" id="GO:0005634">
    <property type="term" value="C:nucleus"/>
    <property type="evidence" value="ECO:0007669"/>
    <property type="project" value="TreeGrafter"/>
</dbReference>
<dbReference type="PANTHER" id="PTHR46353">
    <property type="entry name" value="ZINC FINGER PROTEIN 5"/>
    <property type="match status" value="1"/>
</dbReference>
<dbReference type="GO" id="GO:0010090">
    <property type="term" value="P:trichome morphogenesis"/>
    <property type="evidence" value="ECO:0007669"/>
    <property type="project" value="InterPro"/>
</dbReference>
<keyword evidence="1" id="KW-0863">Zinc-finger</keyword>
<dbReference type="EMBL" id="BDDD01003608">
    <property type="protein sequence ID" value="GAV85547.1"/>
    <property type="molecule type" value="Genomic_DNA"/>
</dbReference>
<dbReference type="InterPro" id="IPR013087">
    <property type="entry name" value="Znf_C2H2_type"/>
</dbReference>
<dbReference type="Pfam" id="PF13912">
    <property type="entry name" value="zf-C2H2_6"/>
    <property type="match status" value="1"/>
</dbReference>
<comment type="caution">
    <text evidence="4">The sequence shown here is derived from an EMBL/GenBank/DDBJ whole genome shotgun (WGS) entry which is preliminary data.</text>
</comment>
<dbReference type="PROSITE" id="PS00028">
    <property type="entry name" value="ZINC_FINGER_C2H2_1"/>
    <property type="match status" value="1"/>
</dbReference>
<dbReference type="InterPro" id="IPR044299">
    <property type="entry name" value="GIS3/ZFP5/ZFP6"/>
</dbReference>
<keyword evidence="1" id="KW-0479">Metal-binding</keyword>
<dbReference type="AlphaFoldDB" id="A0A1Q3CZ79"/>
<dbReference type="InterPro" id="IPR036236">
    <property type="entry name" value="Znf_C2H2_sf"/>
</dbReference>
<feature type="region of interest" description="Disordered" evidence="2">
    <location>
        <begin position="28"/>
        <end position="47"/>
    </location>
</feature>
<keyword evidence="1" id="KW-0862">Zinc</keyword>
<dbReference type="InParanoid" id="A0A1Q3CZ79"/>
<dbReference type="GO" id="GO:0009736">
    <property type="term" value="P:cytokinin-activated signaling pathway"/>
    <property type="evidence" value="ECO:0007669"/>
    <property type="project" value="TreeGrafter"/>
</dbReference>
<dbReference type="GO" id="GO:0009740">
    <property type="term" value="P:gibberellic acid mediated signaling pathway"/>
    <property type="evidence" value="ECO:0007669"/>
    <property type="project" value="TreeGrafter"/>
</dbReference>
<feature type="compositionally biased region" description="Polar residues" evidence="2">
    <location>
        <begin position="33"/>
        <end position="47"/>
    </location>
</feature>
<organism evidence="4 5">
    <name type="scientific">Cephalotus follicularis</name>
    <name type="common">Albany pitcher plant</name>
    <dbReference type="NCBI Taxonomy" id="3775"/>
    <lineage>
        <taxon>Eukaryota</taxon>
        <taxon>Viridiplantae</taxon>
        <taxon>Streptophyta</taxon>
        <taxon>Embryophyta</taxon>
        <taxon>Tracheophyta</taxon>
        <taxon>Spermatophyta</taxon>
        <taxon>Magnoliopsida</taxon>
        <taxon>eudicotyledons</taxon>
        <taxon>Gunneridae</taxon>
        <taxon>Pentapetalae</taxon>
        <taxon>rosids</taxon>
        <taxon>fabids</taxon>
        <taxon>Oxalidales</taxon>
        <taxon>Cephalotaceae</taxon>
        <taxon>Cephalotus</taxon>
    </lineage>
</organism>
<feature type="non-terminal residue" evidence="4">
    <location>
        <position position="147"/>
    </location>
</feature>
<sequence length="147" mass="16413">ELNTSIANNTTGTPLKLFGFDISKENNNNNNNDSAKFSSGSPESVTYRSTDTRKYECQYCTREFANSQALGGHQNAHKKERQLLKRAQIHANRSLMSQQVQNPMFSMFMPPPHLLSQSVLHAVATPPYHSSFYVPLGGTMPFHVSHG</sequence>
<feature type="non-terminal residue" evidence="4">
    <location>
        <position position="1"/>
    </location>
</feature>
<feature type="domain" description="C2H2-type" evidence="3">
    <location>
        <begin position="55"/>
        <end position="82"/>
    </location>
</feature>
<reference evidence="5" key="1">
    <citation type="submission" date="2016-04" db="EMBL/GenBank/DDBJ databases">
        <title>Cephalotus genome sequencing.</title>
        <authorList>
            <person name="Fukushima K."/>
            <person name="Hasebe M."/>
            <person name="Fang X."/>
        </authorList>
    </citation>
    <scope>NUCLEOTIDE SEQUENCE [LARGE SCALE GENOMIC DNA]</scope>
    <source>
        <strain evidence="5">cv. St1</strain>
    </source>
</reference>
<name>A0A1Q3CZ79_CEPFO</name>
<dbReference type="PANTHER" id="PTHR46353:SF13">
    <property type="entry name" value="ZINC FINGER PROTEIN 6"/>
    <property type="match status" value="1"/>
</dbReference>
<protein>
    <recommendedName>
        <fullName evidence="3">C2H2-type domain-containing protein</fullName>
    </recommendedName>
</protein>
<keyword evidence="5" id="KW-1185">Reference proteome</keyword>
<dbReference type="SUPFAM" id="SSF57667">
    <property type="entry name" value="beta-beta-alpha zinc fingers"/>
    <property type="match status" value="1"/>
</dbReference>
<dbReference type="Gene3D" id="3.30.160.60">
    <property type="entry name" value="Classic Zinc Finger"/>
    <property type="match status" value="1"/>
</dbReference>
<dbReference type="Proteomes" id="UP000187406">
    <property type="component" value="Unassembled WGS sequence"/>
</dbReference>
<dbReference type="STRING" id="3775.A0A1Q3CZ79"/>
<evidence type="ECO:0000259" key="3">
    <source>
        <dbReference type="PROSITE" id="PS50157"/>
    </source>
</evidence>
<dbReference type="GO" id="GO:0003700">
    <property type="term" value="F:DNA-binding transcription factor activity"/>
    <property type="evidence" value="ECO:0007669"/>
    <property type="project" value="TreeGrafter"/>
</dbReference>
<dbReference type="PROSITE" id="PS50157">
    <property type="entry name" value="ZINC_FINGER_C2H2_2"/>
    <property type="match status" value="1"/>
</dbReference>
<accession>A0A1Q3CZ79</accession>
<dbReference type="GO" id="GO:0008270">
    <property type="term" value="F:zinc ion binding"/>
    <property type="evidence" value="ECO:0007669"/>
    <property type="project" value="UniProtKB-KW"/>
</dbReference>
<evidence type="ECO:0000256" key="2">
    <source>
        <dbReference type="SAM" id="MobiDB-lite"/>
    </source>
</evidence>
<evidence type="ECO:0000313" key="5">
    <source>
        <dbReference type="Proteomes" id="UP000187406"/>
    </source>
</evidence>
<proteinExistence type="predicted"/>
<dbReference type="OrthoDB" id="772256at2759"/>